<gene>
    <name evidence="2" type="ORF">A3C19_02740</name>
</gene>
<sequence>MDKEFIVKLNSFIGEASLKTYAGGGAEIRPSEVGFHELEHRDGDLYYKDSYGGHFQSWGRETVWYKNELIWSSYYGGGMEKEYHGNEEFTHQTFSFLKKAMSAGEKQKEFQPRGPSKYEDGDWRYQVTWNGDIAKFLGHEDILYRDKVVFTHDFFGGFYI</sequence>
<dbReference type="Proteomes" id="UP000178532">
    <property type="component" value="Unassembled WGS sequence"/>
</dbReference>
<dbReference type="AlphaFoldDB" id="A0A1F6DMJ7"/>
<organism evidence="2 3">
    <name type="scientific">Candidatus Kaiserbacteria bacterium RIFCSPHIGHO2_02_FULL_54_22</name>
    <dbReference type="NCBI Taxonomy" id="1798495"/>
    <lineage>
        <taxon>Bacteria</taxon>
        <taxon>Candidatus Kaiseribacteriota</taxon>
    </lineage>
</organism>
<protein>
    <recommendedName>
        <fullName evidence="1">DUF5680 domain-containing protein</fullName>
    </recommendedName>
</protein>
<name>A0A1F6DMJ7_9BACT</name>
<comment type="caution">
    <text evidence="2">The sequence shown here is derived from an EMBL/GenBank/DDBJ whole genome shotgun (WGS) entry which is preliminary data.</text>
</comment>
<evidence type="ECO:0000313" key="2">
    <source>
        <dbReference type="EMBL" id="OGG62655.1"/>
    </source>
</evidence>
<evidence type="ECO:0000259" key="1">
    <source>
        <dbReference type="Pfam" id="PF18931"/>
    </source>
</evidence>
<dbReference type="InterPro" id="IPR043735">
    <property type="entry name" value="DUF5680"/>
</dbReference>
<evidence type="ECO:0000313" key="3">
    <source>
        <dbReference type="Proteomes" id="UP000178532"/>
    </source>
</evidence>
<dbReference type="Pfam" id="PF18931">
    <property type="entry name" value="DUF5680"/>
    <property type="match status" value="1"/>
</dbReference>
<dbReference type="EMBL" id="MFLI01000005">
    <property type="protein sequence ID" value="OGG62655.1"/>
    <property type="molecule type" value="Genomic_DNA"/>
</dbReference>
<proteinExistence type="predicted"/>
<accession>A0A1F6DMJ7</accession>
<feature type="domain" description="DUF5680" evidence="1">
    <location>
        <begin position="49"/>
        <end position="158"/>
    </location>
</feature>
<dbReference type="STRING" id="1798495.A3C19_02740"/>
<reference evidence="2 3" key="1">
    <citation type="journal article" date="2016" name="Nat. Commun.">
        <title>Thousands of microbial genomes shed light on interconnected biogeochemical processes in an aquifer system.</title>
        <authorList>
            <person name="Anantharaman K."/>
            <person name="Brown C.T."/>
            <person name="Hug L.A."/>
            <person name="Sharon I."/>
            <person name="Castelle C.J."/>
            <person name="Probst A.J."/>
            <person name="Thomas B.C."/>
            <person name="Singh A."/>
            <person name="Wilkins M.J."/>
            <person name="Karaoz U."/>
            <person name="Brodie E.L."/>
            <person name="Williams K.H."/>
            <person name="Hubbard S.S."/>
            <person name="Banfield J.F."/>
        </authorList>
    </citation>
    <scope>NUCLEOTIDE SEQUENCE [LARGE SCALE GENOMIC DNA]</scope>
</reference>